<name>A0A1F7F4B5_UNCRA</name>
<gene>
    <name evidence="5" type="ORF">A2519_14755</name>
</gene>
<evidence type="ECO:0000256" key="2">
    <source>
        <dbReference type="ARBA" id="ARBA00022741"/>
    </source>
</evidence>
<dbReference type="Gene3D" id="1.25.40.10">
    <property type="entry name" value="Tetratricopeptide repeat domain"/>
    <property type="match status" value="1"/>
</dbReference>
<dbReference type="SUPFAM" id="SSF53067">
    <property type="entry name" value="Actin-like ATPase domain"/>
    <property type="match status" value="2"/>
</dbReference>
<keyword evidence="3" id="KW-0067">ATP-binding</keyword>
<evidence type="ECO:0000256" key="1">
    <source>
        <dbReference type="ARBA" id="ARBA00007381"/>
    </source>
</evidence>
<evidence type="ECO:0000256" key="3">
    <source>
        <dbReference type="ARBA" id="ARBA00022840"/>
    </source>
</evidence>
<proteinExistence type="inferred from homology"/>
<dbReference type="PANTHER" id="PTHR19375">
    <property type="entry name" value="HEAT SHOCK PROTEIN 70KDA"/>
    <property type="match status" value="1"/>
</dbReference>
<reference evidence="5 6" key="1">
    <citation type="journal article" date="2016" name="Nat. Commun.">
        <title>Thousands of microbial genomes shed light on interconnected biogeochemical processes in an aquifer system.</title>
        <authorList>
            <person name="Anantharaman K."/>
            <person name="Brown C.T."/>
            <person name="Hug L.A."/>
            <person name="Sharon I."/>
            <person name="Castelle C.J."/>
            <person name="Probst A.J."/>
            <person name="Thomas B.C."/>
            <person name="Singh A."/>
            <person name="Wilkins M.J."/>
            <person name="Karaoz U."/>
            <person name="Brodie E.L."/>
            <person name="Williams K.H."/>
            <person name="Hubbard S.S."/>
            <person name="Banfield J.F."/>
        </authorList>
    </citation>
    <scope>NUCLEOTIDE SEQUENCE [LARGE SCALE GENOMIC DNA]</scope>
</reference>
<sequence>MKTISFASFLKQNNVQPQKKVRALGIDLGTTNSTAAEAVFDPESLISVQVSCIPVEQTGPDGKSISPFVPSMVAIHKGSAVIGHGAKRMRSHLAENNLMWRKNLFFESKNDMGIRTTYHLAPQGFRYAWEIGGRVLNFLNDAACAADPAGFEKTVLTVPASFQSAQRNDTRKAASFADILLGGFIDEPVAAFLDYLFTHGLKGIDLTSGPKNLLVFDFGGGTCDVAVLRVAVSAADNALCVSPVAISRYHRLGGGDIDRAIVHELLIPLVCRQNGLRYADMGYEEKKRFFEPSLMGIAESLKIDLCDKIQKRREKNPVAKMLDRNLVSELSGTFECRVFDNVIRLKDPVLTEQQFETILQPFVDTALLYSKDTEYRHTCSIFSPITDALERCGFSQQKIDLCLLAGGSSLILRVQEAVAHYFSNAVTLVYPDAESIQTTVARGAAYHALALALTGKGVIETVAQDSISIITDNGPVEIVPEGAHLPYPADGEWGVITGFAMPAQAGPDAVKVRVELVAGNDGRPVSTGVWTIENTAANKGDPIRLSYKYDENQMFHLKMIIDDGIERPSYEAEIENPLTCIVNPNRTEIAILELEENLKTGVVSNNMRDKEYQRLADMYAEVGKREKAAYLYKYVLRTWNQPDSNILNKLGILYGEMGNRELQEKMYREAINTQASDISSPLYNLALVHKDRGELGKALAAVDEAIARAPYSAPYKVLKGIVLEKDSRQKESKRVLEEAATSFDPMSAQTDWELSLYRTCMQMLAKKDKAEEAEKEQIRRQEAKRKNQVEMEKTGLLPAYIA</sequence>
<dbReference type="PROSITE" id="PS00297">
    <property type="entry name" value="HSP70_1"/>
    <property type="match status" value="1"/>
</dbReference>
<dbReference type="InterPro" id="IPR011990">
    <property type="entry name" value="TPR-like_helical_dom_sf"/>
</dbReference>
<comment type="similarity">
    <text evidence="1">Belongs to the heat shock protein 70 family.</text>
</comment>
<organism evidence="5 6">
    <name type="scientific">Candidatus Raymondbacteria bacterium RIFOXYD12_FULL_49_13</name>
    <dbReference type="NCBI Taxonomy" id="1817890"/>
    <lineage>
        <taxon>Bacteria</taxon>
        <taxon>Raymondiibacteriota</taxon>
    </lineage>
</organism>
<dbReference type="InterPro" id="IPR018181">
    <property type="entry name" value="Heat_shock_70_CS"/>
</dbReference>
<dbReference type="SMART" id="SM00028">
    <property type="entry name" value="TPR"/>
    <property type="match status" value="3"/>
</dbReference>
<dbReference type="Gene3D" id="3.30.420.40">
    <property type="match status" value="2"/>
</dbReference>
<dbReference type="Pfam" id="PF00012">
    <property type="entry name" value="HSP70"/>
    <property type="match status" value="1"/>
</dbReference>
<evidence type="ECO:0000256" key="4">
    <source>
        <dbReference type="SAM" id="MobiDB-lite"/>
    </source>
</evidence>
<dbReference type="InterPro" id="IPR013126">
    <property type="entry name" value="Hsp_70_fam"/>
</dbReference>
<keyword evidence="2" id="KW-0547">Nucleotide-binding</keyword>
<dbReference type="PRINTS" id="PR00301">
    <property type="entry name" value="HEATSHOCK70"/>
</dbReference>
<dbReference type="AlphaFoldDB" id="A0A1F7F4B5"/>
<comment type="caution">
    <text evidence="5">The sequence shown here is derived from an EMBL/GenBank/DDBJ whole genome shotgun (WGS) entry which is preliminary data.</text>
</comment>
<evidence type="ECO:0000313" key="5">
    <source>
        <dbReference type="EMBL" id="OGK01377.1"/>
    </source>
</evidence>
<dbReference type="GO" id="GO:0005524">
    <property type="term" value="F:ATP binding"/>
    <property type="evidence" value="ECO:0007669"/>
    <property type="project" value="UniProtKB-KW"/>
</dbReference>
<dbReference type="SUPFAM" id="SSF48452">
    <property type="entry name" value="TPR-like"/>
    <property type="match status" value="1"/>
</dbReference>
<feature type="region of interest" description="Disordered" evidence="4">
    <location>
        <begin position="770"/>
        <end position="789"/>
    </location>
</feature>
<accession>A0A1F7F4B5</accession>
<dbReference type="Proteomes" id="UP000179243">
    <property type="component" value="Unassembled WGS sequence"/>
</dbReference>
<evidence type="ECO:0000313" key="6">
    <source>
        <dbReference type="Proteomes" id="UP000179243"/>
    </source>
</evidence>
<protein>
    <submittedName>
        <fullName evidence="5">Uncharacterized protein</fullName>
    </submittedName>
</protein>
<dbReference type="Gene3D" id="3.90.640.10">
    <property type="entry name" value="Actin, Chain A, domain 4"/>
    <property type="match status" value="1"/>
</dbReference>
<dbReference type="EMBL" id="MFYX01000126">
    <property type="protein sequence ID" value="OGK01377.1"/>
    <property type="molecule type" value="Genomic_DNA"/>
</dbReference>
<dbReference type="InterPro" id="IPR019734">
    <property type="entry name" value="TPR_rpt"/>
</dbReference>
<dbReference type="InterPro" id="IPR043129">
    <property type="entry name" value="ATPase_NBD"/>
</dbReference>
<dbReference type="GO" id="GO:0140662">
    <property type="term" value="F:ATP-dependent protein folding chaperone"/>
    <property type="evidence" value="ECO:0007669"/>
    <property type="project" value="InterPro"/>
</dbReference>